<dbReference type="RefSeq" id="WP_280629839.1">
    <property type="nucleotide sequence ID" value="NZ_CP123498.1"/>
</dbReference>
<proteinExistence type="predicted"/>
<dbReference type="Proteomes" id="UP001177597">
    <property type="component" value="Chromosome"/>
</dbReference>
<reference evidence="1" key="1">
    <citation type="submission" date="2023-04" db="EMBL/GenBank/DDBJ databases">
        <title>Genome dynamics across the evolutionary transition to endosymbiosis.</title>
        <authorList>
            <person name="Siozios S."/>
            <person name="Nadal-Jimenez P."/>
            <person name="Azagi T."/>
            <person name="Sprong H."/>
            <person name="Frost C.L."/>
            <person name="Parratt S.R."/>
            <person name="Taylor G."/>
            <person name="Brettell L."/>
            <person name="Lew K.C."/>
            <person name="Croft L."/>
            <person name="King K.C."/>
            <person name="Brockhurst M.A."/>
            <person name="Hypsa V."/>
            <person name="Novakova E."/>
            <person name="Darby A.C."/>
            <person name="Hurst G.D.D."/>
        </authorList>
    </citation>
    <scope>NUCLEOTIDE SEQUENCE</scope>
    <source>
        <strain evidence="1">AIh</strain>
    </source>
</reference>
<keyword evidence="1" id="KW-0067">ATP-binding</keyword>
<evidence type="ECO:0000313" key="1">
    <source>
        <dbReference type="EMBL" id="WGL96296.1"/>
    </source>
</evidence>
<evidence type="ECO:0000313" key="2">
    <source>
        <dbReference type="Proteomes" id="UP001177597"/>
    </source>
</evidence>
<dbReference type="EMBL" id="CP123498">
    <property type="protein sequence ID" value="WGL96296.1"/>
    <property type="molecule type" value="Genomic_DNA"/>
</dbReference>
<organism evidence="1 2">
    <name type="scientific">Arsenophonus nasoniae</name>
    <name type="common">son-killer infecting Nasonia vitripennis</name>
    <dbReference type="NCBI Taxonomy" id="638"/>
    <lineage>
        <taxon>Bacteria</taxon>
        <taxon>Pseudomonadati</taxon>
        <taxon>Pseudomonadota</taxon>
        <taxon>Gammaproteobacteria</taxon>
        <taxon>Enterobacterales</taxon>
        <taxon>Morganellaceae</taxon>
        <taxon>Arsenophonus</taxon>
    </lineage>
</organism>
<dbReference type="GO" id="GO:0005524">
    <property type="term" value="F:ATP binding"/>
    <property type="evidence" value="ECO:0007669"/>
    <property type="project" value="UniProtKB-KW"/>
</dbReference>
<dbReference type="AlphaFoldDB" id="A0AA95GL79"/>
<name>A0AA95GL79_9GAMM</name>
<sequence>MNAAKLREQVVAALIEKTAAQDRVYSPMDWSTTDDEYPCIIVQTPFEHKKSLGRNIPQFNTMTTVRITGRLQAFDSHDLHGAAQAERQLEVLRAQIEQAVINSYELTCEIQQFAEIRSQIDICAEGEGHMAQLLMDLDIEYYQGPEEFYPINTTPLEGIDIAFSVPKGTPAHQVNIDLEKSQE</sequence>
<gene>
    <name evidence="1" type="ORF">QE207_06950</name>
</gene>
<protein>
    <submittedName>
        <fullName evidence="1">ATP-binding protein</fullName>
    </submittedName>
</protein>
<accession>A0AA95GL79</accession>
<keyword evidence="1" id="KW-0547">Nucleotide-binding</keyword>